<keyword evidence="1" id="KW-1133">Transmembrane helix</keyword>
<accession>A0ABR9TUQ2</accession>
<dbReference type="Pfam" id="PF07963">
    <property type="entry name" value="N_methyl"/>
    <property type="match status" value="1"/>
</dbReference>
<comment type="caution">
    <text evidence="2">The sequence shown here is derived from an EMBL/GenBank/DDBJ whole genome shotgun (WGS) entry which is preliminary data.</text>
</comment>
<keyword evidence="3" id="KW-1185">Reference proteome</keyword>
<feature type="transmembrane region" description="Helical" evidence="1">
    <location>
        <begin position="41"/>
        <end position="58"/>
    </location>
</feature>
<dbReference type="InterPro" id="IPR012902">
    <property type="entry name" value="N_methyl_site"/>
</dbReference>
<keyword evidence="1" id="KW-0472">Membrane</keyword>
<protein>
    <submittedName>
        <fullName evidence="2">Prepilin-type N-terminal cleavage/methylation domain-containing protein</fullName>
    </submittedName>
</protein>
<gene>
    <name evidence="2" type="ORF">IQ229_03995</name>
</gene>
<feature type="non-terminal residue" evidence="2">
    <location>
        <position position="59"/>
    </location>
</feature>
<evidence type="ECO:0000256" key="1">
    <source>
        <dbReference type="SAM" id="Phobius"/>
    </source>
</evidence>
<proteinExistence type="predicted"/>
<dbReference type="RefSeq" id="WP_194041484.1">
    <property type="nucleotide sequence ID" value="NZ_JADEXF010000079.1"/>
</dbReference>
<sequence>MPNILSLKLLDSFQLHSRKTKLKQQYLANRPSTNGYNQQDAGFSLIELIVVLLLVGILA</sequence>
<dbReference type="NCBIfam" id="TIGR02532">
    <property type="entry name" value="IV_pilin_GFxxxE"/>
    <property type="match status" value="1"/>
</dbReference>
<reference evidence="2 3" key="1">
    <citation type="submission" date="2020-10" db="EMBL/GenBank/DDBJ databases">
        <authorList>
            <person name="Castelo-Branco R."/>
            <person name="Eusebio N."/>
            <person name="Adriana R."/>
            <person name="Vieira A."/>
            <person name="Brugerolle De Fraissinette N."/>
            <person name="Rezende De Castro R."/>
            <person name="Schneider M.P."/>
            <person name="Vasconcelos V."/>
            <person name="Leao P.N."/>
        </authorList>
    </citation>
    <scope>NUCLEOTIDE SEQUENCE [LARGE SCALE GENOMIC DNA]</scope>
    <source>
        <strain evidence="2 3">LEGE 07299</strain>
    </source>
</reference>
<dbReference type="Proteomes" id="UP000647836">
    <property type="component" value="Unassembled WGS sequence"/>
</dbReference>
<evidence type="ECO:0000313" key="3">
    <source>
        <dbReference type="Proteomes" id="UP000647836"/>
    </source>
</evidence>
<evidence type="ECO:0000313" key="2">
    <source>
        <dbReference type="EMBL" id="MBE9104131.1"/>
    </source>
</evidence>
<organism evidence="2 3">
    <name type="scientific">Nostoc cf. edaphicum LEGE 07299</name>
    <dbReference type="NCBI Taxonomy" id="2777974"/>
    <lineage>
        <taxon>Bacteria</taxon>
        <taxon>Bacillati</taxon>
        <taxon>Cyanobacteriota</taxon>
        <taxon>Cyanophyceae</taxon>
        <taxon>Nostocales</taxon>
        <taxon>Nostocaceae</taxon>
        <taxon>Nostoc</taxon>
    </lineage>
</organism>
<name>A0ABR9TUQ2_9NOSO</name>
<keyword evidence="1" id="KW-0812">Transmembrane</keyword>
<dbReference type="EMBL" id="JADEXF010000079">
    <property type="protein sequence ID" value="MBE9104131.1"/>
    <property type="molecule type" value="Genomic_DNA"/>
</dbReference>